<keyword evidence="1" id="KW-0732">Signal</keyword>
<reference evidence="2" key="1">
    <citation type="submission" date="2023-03" db="EMBL/GenBank/DDBJ databases">
        <title>Massive genome expansion in bonnet fungi (Mycena s.s.) driven by repeated elements and novel gene families across ecological guilds.</title>
        <authorList>
            <consortium name="Lawrence Berkeley National Laboratory"/>
            <person name="Harder C.B."/>
            <person name="Miyauchi S."/>
            <person name="Viragh M."/>
            <person name="Kuo A."/>
            <person name="Thoen E."/>
            <person name="Andreopoulos B."/>
            <person name="Lu D."/>
            <person name="Skrede I."/>
            <person name="Drula E."/>
            <person name="Henrissat B."/>
            <person name="Morin E."/>
            <person name="Kohler A."/>
            <person name="Barry K."/>
            <person name="LaButti K."/>
            <person name="Morin E."/>
            <person name="Salamov A."/>
            <person name="Lipzen A."/>
            <person name="Mereny Z."/>
            <person name="Hegedus B."/>
            <person name="Baldrian P."/>
            <person name="Stursova M."/>
            <person name="Weitz H."/>
            <person name="Taylor A."/>
            <person name="Grigoriev I.V."/>
            <person name="Nagy L.G."/>
            <person name="Martin F."/>
            <person name="Kauserud H."/>
        </authorList>
    </citation>
    <scope>NUCLEOTIDE SEQUENCE</scope>
    <source>
        <strain evidence="2">CBHHK200</strain>
    </source>
</reference>
<protein>
    <submittedName>
        <fullName evidence="2">Uncharacterized protein</fullName>
    </submittedName>
</protein>
<proteinExistence type="predicted"/>
<dbReference type="AlphaFoldDB" id="A0AAD6SKH4"/>
<name>A0AAD6SKH4_9AGAR</name>
<feature type="chain" id="PRO_5042242605" evidence="1">
    <location>
        <begin position="22"/>
        <end position="108"/>
    </location>
</feature>
<feature type="signal peptide" evidence="1">
    <location>
        <begin position="1"/>
        <end position="21"/>
    </location>
</feature>
<organism evidence="2 3">
    <name type="scientific">Mycena alexandri</name>
    <dbReference type="NCBI Taxonomy" id="1745969"/>
    <lineage>
        <taxon>Eukaryota</taxon>
        <taxon>Fungi</taxon>
        <taxon>Dikarya</taxon>
        <taxon>Basidiomycota</taxon>
        <taxon>Agaricomycotina</taxon>
        <taxon>Agaricomycetes</taxon>
        <taxon>Agaricomycetidae</taxon>
        <taxon>Agaricales</taxon>
        <taxon>Marasmiineae</taxon>
        <taxon>Mycenaceae</taxon>
        <taxon>Mycena</taxon>
    </lineage>
</organism>
<dbReference type="EMBL" id="JARJCM010000100">
    <property type="protein sequence ID" value="KAJ7029596.1"/>
    <property type="molecule type" value="Genomic_DNA"/>
</dbReference>
<evidence type="ECO:0000313" key="2">
    <source>
        <dbReference type="EMBL" id="KAJ7029596.1"/>
    </source>
</evidence>
<dbReference type="Proteomes" id="UP001218188">
    <property type="component" value="Unassembled WGS sequence"/>
</dbReference>
<gene>
    <name evidence="2" type="ORF">C8F04DRAFT_1187618</name>
</gene>
<keyword evidence="3" id="KW-1185">Reference proteome</keyword>
<comment type="caution">
    <text evidence="2">The sequence shown here is derived from an EMBL/GenBank/DDBJ whole genome shotgun (WGS) entry which is preliminary data.</text>
</comment>
<accession>A0AAD6SKH4</accession>
<evidence type="ECO:0000256" key="1">
    <source>
        <dbReference type="SAM" id="SignalP"/>
    </source>
</evidence>
<evidence type="ECO:0000313" key="3">
    <source>
        <dbReference type="Proteomes" id="UP001218188"/>
    </source>
</evidence>
<sequence length="108" mass="11875">MSSPFFPKISGLLWFLECIWELETPALRDSGGVGCAGFGRDRITETNGTAGTTAPEGVKLLAGYKDQYLHSGFMPYCPFYISQCCYGSGELQESWDIEIHKTVEVLGP</sequence>